<accession>A0A8E2ALL0</accession>
<evidence type="ECO:0000313" key="2">
    <source>
        <dbReference type="EMBL" id="OCH86866.1"/>
    </source>
</evidence>
<dbReference type="Proteomes" id="UP000250043">
    <property type="component" value="Unassembled WGS sequence"/>
</dbReference>
<sequence length="51" mass="5409">LGVMSPPQLANKQEHHHGKASRIRGGGAAKDCFIGAIECFVCFGCPCEMCC</sequence>
<evidence type="ECO:0000313" key="3">
    <source>
        <dbReference type="Proteomes" id="UP000250043"/>
    </source>
</evidence>
<gene>
    <name evidence="2" type="ORF">OBBRIDRAFT_737151</name>
</gene>
<protein>
    <submittedName>
        <fullName evidence="2">Uncharacterized protein</fullName>
    </submittedName>
</protein>
<feature type="region of interest" description="Disordered" evidence="1">
    <location>
        <begin position="1"/>
        <end position="25"/>
    </location>
</feature>
<evidence type="ECO:0000256" key="1">
    <source>
        <dbReference type="SAM" id="MobiDB-lite"/>
    </source>
</evidence>
<keyword evidence="3" id="KW-1185">Reference proteome</keyword>
<name>A0A8E2ALL0_9APHY</name>
<organism evidence="2 3">
    <name type="scientific">Obba rivulosa</name>
    <dbReference type="NCBI Taxonomy" id="1052685"/>
    <lineage>
        <taxon>Eukaryota</taxon>
        <taxon>Fungi</taxon>
        <taxon>Dikarya</taxon>
        <taxon>Basidiomycota</taxon>
        <taxon>Agaricomycotina</taxon>
        <taxon>Agaricomycetes</taxon>
        <taxon>Polyporales</taxon>
        <taxon>Gelatoporiaceae</taxon>
        <taxon>Obba</taxon>
    </lineage>
</organism>
<dbReference type="OrthoDB" id="3261439at2759"/>
<dbReference type="EMBL" id="KV722508">
    <property type="protein sequence ID" value="OCH86866.1"/>
    <property type="molecule type" value="Genomic_DNA"/>
</dbReference>
<reference evidence="2 3" key="1">
    <citation type="submission" date="2016-07" db="EMBL/GenBank/DDBJ databases">
        <title>Draft genome of the white-rot fungus Obba rivulosa 3A-2.</title>
        <authorList>
            <consortium name="DOE Joint Genome Institute"/>
            <person name="Miettinen O."/>
            <person name="Riley R."/>
            <person name="Acob R."/>
            <person name="Barry K."/>
            <person name="Cullen D."/>
            <person name="De Vries R."/>
            <person name="Hainaut M."/>
            <person name="Hatakka A."/>
            <person name="Henrissat B."/>
            <person name="Hilden K."/>
            <person name="Kuo R."/>
            <person name="Labutti K."/>
            <person name="Lipzen A."/>
            <person name="Makela M.R."/>
            <person name="Sandor L."/>
            <person name="Spatafora J.W."/>
            <person name="Grigoriev I.V."/>
            <person name="Hibbett D.S."/>
        </authorList>
    </citation>
    <scope>NUCLEOTIDE SEQUENCE [LARGE SCALE GENOMIC DNA]</scope>
    <source>
        <strain evidence="2 3">3A-2</strain>
    </source>
</reference>
<feature type="non-terminal residue" evidence="2">
    <location>
        <position position="51"/>
    </location>
</feature>
<dbReference type="AlphaFoldDB" id="A0A8E2ALL0"/>
<proteinExistence type="predicted"/>